<reference evidence="5" key="1">
    <citation type="submission" date="2018-05" db="EMBL/GenBank/DDBJ databases">
        <authorList>
            <person name="Lanie J.A."/>
            <person name="Ng W.-L."/>
            <person name="Kazmierczak K.M."/>
            <person name="Andrzejewski T.M."/>
            <person name="Davidsen T.M."/>
            <person name="Wayne K.J."/>
            <person name="Tettelin H."/>
            <person name="Glass J.I."/>
            <person name="Rusch D."/>
            <person name="Podicherti R."/>
            <person name="Tsui H.-C.T."/>
            <person name="Winkler M.E."/>
        </authorList>
    </citation>
    <scope>NUCLEOTIDE SEQUENCE</scope>
</reference>
<dbReference type="InterPro" id="IPR002835">
    <property type="entry name" value="CofC"/>
</dbReference>
<keyword evidence="3" id="KW-0547">Nucleotide-binding</keyword>
<evidence type="ECO:0000313" key="5">
    <source>
        <dbReference type="EMBL" id="SUZ91409.1"/>
    </source>
</evidence>
<protein>
    <recommendedName>
        <fullName evidence="6">2-phospho-L-lactate guanylyltransferase</fullName>
    </recommendedName>
</protein>
<name>A0A381RKE9_9ZZZZ</name>
<evidence type="ECO:0000256" key="4">
    <source>
        <dbReference type="ARBA" id="ARBA00023134"/>
    </source>
</evidence>
<dbReference type="SUPFAM" id="SSF53448">
    <property type="entry name" value="Nucleotide-diphospho-sugar transferases"/>
    <property type="match status" value="1"/>
</dbReference>
<dbReference type="Gene3D" id="3.90.550.10">
    <property type="entry name" value="Spore Coat Polysaccharide Biosynthesis Protein SpsA, Chain A"/>
    <property type="match status" value="1"/>
</dbReference>
<evidence type="ECO:0000256" key="3">
    <source>
        <dbReference type="ARBA" id="ARBA00022741"/>
    </source>
</evidence>
<keyword evidence="1" id="KW-0808">Transferase</keyword>
<dbReference type="PANTHER" id="PTHR40392:SF1">
    <property type="entry name" value="2-PHOSPHO-L-LACTATE GUANYLYLTRANSFERASE"/>
    <property type="match status" value="1"/>
</dbReference>
<accession>A0A381RKE9</accession>
<gene>
    <name evidence="5" type="ORF">METZ01_LOCUS44263</name>
</gene>
<keyword evidence="2" id="KW-0548">Nucleotidyltransferase</keyword>
<dbReference type="GO" id="GO:0005525">
    <property type="term" value="F:GTP binding"/>
    <property type="evidence" value="ECO:0007669"/>
    <property type="project" value="UniProtKB-KW"/>
</dbReference>
<dbReference type="PANTHER" id="PTHR40392">
    <property type="entry name" value="2-PHOSPHO-L-LACTATE GUANYLYLTRANSFERASE"/>
    <property type="match status" value="1"/>
</dbReference>
<dbReference type="GO" id="GO:0043814">
    <property type="term" value="F:phospholactate guanylyltransferase activity"/>
    <property type="evidence" value="ECO:0007669"/>
    <property type="project" value="InterPro"/>
</dbReference>
<dbReference type="InterPro" id="IPR029044">
    <property type="entry name" value="Nucleotide-diphossugar_trans"/>
</dbReference>
<dbReference type="NCBIfam" id="TIGR03552">
    <property type="entry name" value="F420_cofC"/>
    <property type="match status" value="1"/>
</dbReference>
<evidence type="ECO:0000256" key="2">
    <source>
        <dbReference type="ARBA" id="ARBA00022695"/>
    </source>
</evidence>
<proteinExistence type="predicted"/>
<evidence type="ECO:0008006" key="6">
    <source>
        <dbReference type="Google" id="ProtNLM"/>
    </source>
</evidence>
<keyword evidence="4" id="KW-0342">GTP-binding</keyword>
<sequence length="198" mass="22155">MYKAKSRLISLFDDSLRETLVLNLLKHTINTTREVISDIWVVGTDSLVQQVAKMHGADWIPDKGTNINQSVRTHFELAWRLGMTPLYLPGDLPYIQRRDIQLLLDSSQNMRNAVLTPAQRSGGTNAILMPDPSKFRLQLGNGSFRKHVSDAASLLLPFSINYSLGLTLDLDTSSDLQDFEGLTPGITHRLTTEDYLSA</sequence>
<dbReference type="EMBL" id="UINC01001972">
    <property type="protein sequence ID" value="SUZ91409.1"/>
    <property type="molecule type" value="Genomic_DNA"/>
</dbReference>
<organism evidence="5">
    <name type="scientific">marine metagenome</name>
    <dbReference type="NCBI Taxonomy" id="408172"/>
    <lineage>
        <taxon>unclassified sequences</taxon>
        <taxon>metagenomes</taxon>
        <taxon>ecological metagenomes</taxon>
    </lineage>
</organism>
<dbReference type="AlphaFoldDB" id="A0A381RKE9"/>
<dbReference type="Pfam" id="PF01983">
    <property type="entry name" value="CofC"/>
    <property type="match status" value="1"/>
</dbReference>
<evidence type="ECO:0000256" key="1">
    <source>
        <dbReference type="ARBA" id="ARBA00022679"/>
    </source>
</evidence>